<feature type="signal peptide" evidence="1">
    <location>
        <begin position="1"/>
        <end position="27"/>
    </location>
</feature>
<dbReference type="AlphaFoldDB" id="A0A5R8NY12"/>
<gene>
    <name evidence="2" type="ORF">FEK34_06070</name>
</gene>
<dbReference type="RefSeq" id="WP_138446828.1">
    <property type="nucleotide sequence ID" value="NZ_VBUT01000002.1"/>
</dbReference>
<organism evidence="2 3">
    <name type="scientific">Nocardia cyriacigeorgica</name>
    <dbReference type="NCBI Taxonomy" id="135487"/>
    <lineage>
        <taxon>Bacteria</taxon>
        <taxon>Bacillati</taxon>
        <taxon>Actinomycetota</taxon>
        <taxon>Actinomycetes</taxon>
        <taxon>Mycobacteriales</taxon>
        <taxon>Nocardiaceae</taxon>
        <taxon>Nocardia</taxon>
    </lineage>
</organism>
<dbReference type="EMBL" id="VBUT01000002">
    <property type="protein sequence ID" value="TLF81204.1"/>
    <property type="molecule type" value="Genomic_DNA"/>
</dbReference>
<protein>
    <submittedName>
        <fullName evidence="2">Uncharacterized protein</fullName>
    </submittedName>
</protein>
<evidence type="ECO:0000313" key="2">
    <source>
        <dbReference type="EMBL" id="TLF81204.1"/>
    </source>
</evidence>
<feature type="chain" id="PRO_5024287908" evidence="1">
    <location>
        <begin position="28"/>
        <end position="159"/>
    </location>
</feature>
<name>A0A5R8NY12_9NOCA</name>
<dbReference type="Proteomes" id="UP000306378">
    <property type="component" value="Unassembled WGS sequence"/>
</dbReference>
<accession>A0A5R8NY12</accession>
<proteinExistence type="predicted"/>
<comment type="caution">
    <text evidence="2">The sequence shown here is derived from an EMBL/GenBank/DDBJ whole genome shotgun (WGS) entry which is preliminary data.</text>
</comment>
<sequence length="159" mass="15864">MRALLKAAAALGAATLAPIAFTGVAQAAPAAPIAESTVYFSTGFLDCAIGPDGSVGCNSAQPARMTMNIAGADIVLPFQVDEVVIDLPWAPGHPGFAPGTPFALPGGNPPIEEVGTSNGPWGTTVTHAGATCGVGFRASFSCESKGHKIGMISGTFYGS</sequence>
<keyword evidence="1" id="KW-0732">Signal</keyword>
<reference evidence="2 3" key="1">
    <citation type="submission" date="2019-05" db="EMBL/GenBank/DDBJ databases">
        <title>Genomes sequences of two Nocardia cyriacigeorgica environmental isolates, type strains Nocardia asteroides ATCC 19247 and Nocardia cyriacigeorgica DSM 44484.</title>
        <authorList>
            <person name="Vautrin F."/>
            <person name="Bergeron E."/>
            <person name="Dubost A."/>
            <person name="Abrouk D."/>
            <person name="Rodriguez Nava V."/>
            <person name="Pujic P."/>
        </authorList>
    </citation>
    <scope>NUCLEOTIDE SEQUENCE [LARGE SCALE GENOMIC DNA]</scope>
    <source>
        <strain evidence="2 3">EML 446</strain>
    </source>
</reference>
<evidence type="ECO:0000256" key="1">
    <source>
        <dbReference type="SAM" id="SignalP"/>
    </source>
</evidence>
<evidence type="ECO:0000313" key="3">
    <source>
        <dbReference type="Proteomes" id="UP000306378"/>
    </source>
</evidence>